<organism evidence="2 3">
    <name type="scientific">Parelaphostrongylus tenuis</name>
    <name type="common">Meningeal worm</name>
    <dbReference type="NCBI Taxonomy" id="148309"/>
    <lineage>
        <taxon>Eukaryota</taxon>
        <taxon>Metazoa</taxon>
        <taxon>Ecdysozoa</taxon>
        <taxon>Nematoda</taxon>
        <taxon>Chromadorea</taxon>
        <taxon>Rhabditida</taxon>
        <taxon>Rhabditina</taxon>
        <taxon>Rhabditomorpha</taxon>
        <taxon>Strongyloidea</taxon>
        <taxon>Metastrongylidae</taxon>
        <taxon>Parelaphostrongylus</taxon>
    </lineage>
</organism>
<feature type="region of interest" description="Disordered" evidence="1">
    <location>
        <begin position="1"/>
        <end position="51"/>
    </location>
</feature>
<evidence type="ECO:0000313" key="3">
    <source>
        <dbReference type="Proteomes" id="UP001196413"/>
    </source>
</evidence>
<sequence length="51" mass="5774">MTKIRSARRISPRNDMKAESPKVLLRRRSDSNGTKTKHRLTTATNDCEASS</sequence>
<keyword evidence="3" id="KW-1185">Reference proteome</keyword>
<accession>A0AAD5WIH9</accession>
<dbReference type="AlphaFoldDB" id="A0AAD5WIH9"/>
<comment type="caution">
    <text evidence="2">The sequence shown here is derived from an EMBL/GenBank/DDBJ whole genome shotgun (WGS) entry which is preliminary data.</text>
</comment>
<proteinExistence type="predicted"/>
<evidence type="ECO:0000256" key="1">
    <source>
        <dbReference type="SAM" id="MobiDB-lite"/>
    </source>
</evidence>
<reference evidence="2" key="1">
    <citation type="submission" date="2021-06" db="EMBL/GenBank/DDBJ databases">
        <title>Parelaphostrongylus tenuis whole genome reference sequence.</title>
        <authorList>
            <person name="Garwood T.J."/>
            <person name="Larsen P.A."/>
            <person name="Fountain-Jones N.M."/>
            <person name="Garbe J.R."/>
            <person name="Macchietto M.G."/>
            <person name="Kania S.A."/>
            <person name="Gerhold R.W."/>
            <person name="Richards J.E."/>
            <person name="Wolf T.M."/>
        </authorList>
    </citation>
    <scope>NUCLEOTIDE SEQUENCE</scope>
    <source>
        <strain evidence="2">MNPRO001-30</strain>
        <tissue evidence="2">Meninges</tissue>
    </source>
</reference>
<protein>
    <submittedName>
        <fullName evidence="2">Uncharacterized protein</fullName>
    </submittedName>
</protein>
<evidence type="ECO:0000313" key="2">
    <source>
        <dbReference type="EMBL" id="KAJ1370673.1"/>
    </source>
</evidence>
<feature type="compositionally biased region" description="Basic residues" evidence="1">
    <location>
        <begin position="1"/>
        <end position="11"/>
    </location>
</feature>
<gene>
    <name evidence="2" type="ORF">KIN20_032459</name>
</gene>
<dbReference type="EMBL" id="JAHQIW010006832">
    <property type="protein sequence ID" value="KAJ1370673.1"/>
    <property type="molecule type" value="Genomic_DNA"/>
</dbReference>
<dbReference type="Proteomes" id="UP001196413">
    <property type="component" value="Unassembled WGS sequence"/>
</dbReference>
<name>A0AAD5WIH9_PARTN</name>
<feature type="compositionally biased region" description="Polar residues" evidence="1">
    <location>
        <begin position="41"/>
        <end position="51"/>
    </location>
</feature>